<dbReference type="KEGG" id="kphy:AOZ06_41720"/>
<dbReference type="AlphaFoldDB" id="A0A0N9IBH9"/>
<dbReference type="EMBL" id="CP012752">
    <property type="protein sequence ID" value="ALG12522.1"/>
    <property type="molecule type" value="Genomic_DNA"/>
</dbReference>
<evidence type="ECO:0000256" key="1">
    <source>
        <dbReference type="SAM" id="MobiDB-lite"/>
    </source>
</evidence>
<reference evidence="3 4" key="1">
    <citation type="submission" date="2015-07" db="EMBL/GenBank/DDBJ databases">
        <title>Genome sequencing of Kibdelosporangium phytohabitans.</title>
        <authorList>
            <person name="Qin S."/>
            <person name="Xing K."/>
        </authorList>
    </citation>
    <scope>NUCLEOTIDE SEQUENCE [LARGE SCALE GENOMIC DNA]</scope>
    <source>
        <strain evidence="3 4">KLBMP1111</strain>
    </source>
</reference>
<dbReference type="STRING" id="860235.AOZ06_41720"/>
<protein>
    <recommendedName>
        <fullName evidence="2">DUF397 domain-containing protein</fullName>
    </recommendedName>
</protein>
<accession>A0A0N9IBH9</accession>
<dbReference type="Proteomes" id="UP000063699">
    <property type="component" value="Chromosome"/>
</dbReference>
<evidence type="ECO:0000313" key="3">
    <source>
        <dbReference type="EMBL" id="ALG12522.1"/>
    </source>
</evidence>
<feature type="region of interest" description="Disordered" evidence="1">
    <location>
        <begin position="1"/>
        <end position="21"/>
    </location>
</feature>
<dbReference type="RefSeq" id="WP_054294415.1">
    <property type="nucleotide sequence ID" value="NZ_CP012752.1"/>
</dbReference>
<feature type="domain" description="DUF397" evidence="2">
    <location>
        <begin position="10"/>
        <end position="61"/>
    </location>
</feature>
<gene>
    <name evidence="3" type="ORF">AOZ06_41720</name>
</gene>
<evidence type="ECO:0000259" key="2">
    <source>
        <dbReference type="Pfam" id="PF04149"/>
    </source>
</evidence>
<proteinExistence type="predicted"/>
<organism evidence="3 4">
    <name type="scientific">Kibdelosporangium phytohabitans</name>
    <dbReference type="NCBI Taxonomy" id="860235"/>
    <lineage>
        <taxon>Bacteria</taxon>
        <taxon>Bacillati</taxon>
        <taxon>Actinomycetota</taxon>
        <taxon>Actinomycetes</taxon>
        <taxon>Pseudonocardiales</taxon>
        <taxon>Pseudonocardiaceae</taxon>
        <taxon>Kibdelosporangium</taxon>
    </lineage>
</organism>
<keyword evidence="4" id="KW-1185">Reference proteome</keyword>
<dbReference type="InterPro" id="IPR007278">
    <property type="entry name" value="DUF397"/>
</dbReference>
<dbReference type="Pfam" id="PF04149">
    <property type="entry name" value="DUF397"/>
    <property type="match status" value="1"/>
</dbReference>
<name>A0A0N9IBH9_9PSEU</name>
<sequence length="68" mass="7249">MTTSSDFDQAAWRKSSRSASTGDCVELARTEAGFGIRDSKNATGPVLRLTAEQGLAFLRAVEGDRLDG</sequence>
<dbReference type="OrthoDB" id="3430276at2"/>
<evidence type="ECO:0000313" key="4">
    <source>
        <dbReference type="Proteomes" id="UP000063699"/>
    </source>
</evidence>